<keyword evidence="3" id="KW-1185">Reference proteome</keyword>
<evidence type="ECO:0000313" key="3">
    <source>
        <dbReference type="Proteomes" id="UP000677126"/>
    </source>
</evidence>
<organism evidence="2 3">
    <name type="scientific">Novosphingobium decolorationis</name>
    <dbReference type="NCBI Taxonomy" id="2698673"/>
    <lineage>
        <taxon>Bacteria</taxon>
        <taxon>Pseudomonadati</taxon>
        <taxon>Pseudomonadota</taxon>
        <taxon>Alphaproteobacteria</taxon>
        <taxon>Sphingomonadales</taxon>
        <taxon>Sphingomonadaceae</taxon>
        <taxon>Novosphingobium</taxon>
    </lineage>
</organism>
<keyword evidence="1" id="KW-1133">Transmembrane helix</keyword>
<proteinExistence type="predicted"/>
<evidence type="ECO:0000313" key="2">
    <source>
        <dbReference type="EMBL" id="QVM85752.1"/>
    </source>
</evidence>
<name>A0ABX8E9C7_9SPHN</name>
<accession>A0ABX8E9C7</accession>
<evidence type="ECO:0000256" key="1">
    <source>
        <dbReference type="SAM" id="Phobius"/>
    </source>
</evidence>
<keyword evidence="1" id="KW-0472">Membrane</keyword>
<dbReference type="Proteomes" id="UP000677126">
    <property type="component" value="Chromosome"/>
</dbReference>
<dbReference type="Pfam" id="PF04367">
    <property type="entry name" value="DUF502"/>
    <property type="match status" value="1"/>
</dbReference>
<dbReference type="InterPro" id="IPR007462">
    <property type="entry name" value="COV1-like"/>
</dbReference>
<protein>
    <submittedName>
        <fullName evidence="2">DUF502 domain-containing protein</fullName>
    </submittedName>
</protein>
<dbReference type="RefSeq" id="WP_213501268.1">
    <property type="nucleotide sequence ID" value="NZ_CP054856.1"/>
</dbReference>
<dbReference type="EMBL" id="CP054856">
    <property type="protein sequence ID" value="QVM85752.1"/>
    <property type="molecule type" value="Genomic_DNA"/>
</dbReference>
<feature type="transmembrane region" description="Helical" evidence="1">
    <location>
        <begin position="29"/>
        <end position="51"/>
    </location>
</feature>
<gene>
    <name evidence="2" type="ORF">HT578_20435</name>
</gene>
<keyword evidence="1" id="KW-0812">Transmembrane</keyword>
<sequence>MIIGKALGFMRKLAMLFSGFFEIDSVNDVLFLDILSVIVLVLVCYLAGLVARTRAAVRLVQWLEEGLLNKIPLYLFFKSLAGGGPSHEADPTLIPVWVRLDDFLQLAFETKRQEDGQVVVFFPGAPNPWSGALGLADPERVTPAEMTMMQAIAYQSRLGSLEARVKKAAPDTP</sequence>
<reference evidence="2 3" key="1">
    <citation type="journal article" date="2021" name="Int. J. Syst. Evol. Microbiol.">
        <title>Novosphingobium decolorationis sp. nov., an aniline blue-decolourizing bacterium isolated from East Pacific sediment.</title>
        <authorList>
            <person name="Chen X."/>
            <person name="Dong B."/>
            <person name="Chen T."/>
            <person name="Ren N."/>
            <person name="Wang J."/>
            <person name="Xu Y."/>
            <person name="Yang J."/>
            <person name="Zhu S."/>
            <person name="Chen J."/>
        </authorList>
    </citation>
    <scope>NUCLEOTIDE SEQUENCE [LARGE SCALE GENOMIC DNA]</scope>
    <source>
        <strain evidence="2 3">502str22</strain>
    </source>
</reference>